<dbReference type="EMBL" id="JFYZ01000013">
    <property type="protein sequence ID" value="EZP81161.1"/>
    <property type="molecule type" value="Genomic_DNA"/>
</dbReference>
<reference evidence="4" key="2">
    <citation type="submission" date="2016-08" db="EMBL/GenBank/DDBJ databases">
        <authorList>
            <person name="Seilhamer J.J."/>
        </authorList>
    </citation>
    <scope>NUCLEOTIDE SEQUENCE [LARGE SCALE GENOMIC DNA]</scope>
    <source>
        <strain evidence="4">SA1</strain>
        <plasmid evidence="4">pSA1</plasmid>
    </source>
</reference>
<sequence>MREELGSQRLKGRVALVSGGLRGIGLACVERFLAEGAEVVLTDLEAPDTEYASATLARLGQAASYVSANVASEDDWAKVLAAVTERHGKLHILVNNAGIDLTGPVAETSLEGWRRIMSINVDGVFLGVRTFVPLMAASGADFRGGASIINVSSIMGLVGMSEVSGYNASKGAVRLFTKSIALEFAEKKMPIRANSLHPGFVLTPLLKEGFQRWVDKGVASKAQDLVDLMSSKTPIGRLADPAELASAVYFLASSDSSYMTGGELVVDGGWTAQ</sequence>
<evidence type="ECO:0000313" key="7">
    <source>
        <dbReference type="Proteomes" id="UP000094626"/>
    </source>
</evidence>
<gene>
    <name evidence="4" type="ORF">BES08_24815</name>
    <name evidence="5" type="ORF">BV97_02822</name>
</gene>
<dbReference type="SMART" id="SM00822">
    <property type="entry name" value="PKS_KR"/>
    <property type="match status" value="1"/>
</dbReference>
<accession>A0A031JTQ4</accession>
<dbReference type="PANTHER" id="PTHR42760">
    <property type="entry name" value="SHORT-CHAIN DEHYDROGENASES/REDUCTASES FAMILY MEMBER"/>
    <property type="match status" value="1"/>
</dbReference>
<dbReference type="InterPro" id="IPR020904">
    <property type="entry name" value="Sc_DH/Rdtase_CS"/>
</dbReference>
<dbReference type="InterPro" id="IPR002347">
    <property type="entry name" value="SDR_fam"/>
</dbReference>
<feature type="domain" description="Ketoreductase" evidence="3">
    <location>
        <begin position="13"/>
        <end position="163"/>
    </location>
</feature>
<comment type="similarity">
    <text evidence="1">Belongs to the short-chain dehydrogenases/reductases (SDR) family.</text>
</comment>
<evidence type="ECO:0000313" key="6">
    <source>
        <dbReference type="Proteomes" id="UP000024329"/>
    </source>
</evidence>
<dbReference type="PATRIC" id="fig|158500.4.peg.2887"/>
<dbReference type="FunFam" id="3.40.50.720:FF:000084">
    <property type="entry name" value="Short-chain dehydrogenase reductase"/>
    <property type="match status" value="1"/>
</dbReference>
<keyword evidence="2" id="KW-0560">Oxidoreductase</keyword>
<dbReference type="RefSeq" id="WP_036526547.1">
    <property type="nucleotide sequence ID" value="NZ_CP017076.1"/>
</dbReference>
<dbReference type="PRINTS" id="PR00080">
    <property type="entry name" value="SDRFAMILY"/>
</dbReference>
<dbReference type="Proteomes" id="UP000094626">
    <property type="component" value="Plasmid pSA1"/>
</dbReference>
<proteinExistence type="inferred from homology"/>
<keyword evidence="4" id="KW-0614">Plasmid</keyword>
<dbReference type="AlphaFoldDB" id="A0A031JTQ4"/>
<dbReference type="eggNOG" id="COG1028">
    <property type="taxonomic scope" value="Bacteria"/>
</dbReference>
<dbReference type="Gene3D" id="3.40.50.720">
    <property type="entry name" value="NAD(P)-binding Rossmann-like Domain"/>
    <property type="match status" value="1"/>
</dbReference>
<dbReference type="NCBIfam" id="NF005559">
    <property type="entry name" value="PRK07231.1"/>
    <property type="match status" value="1"/>
</dbReference>
<dbReference type="Pfam" id="PF13561">
    <property type="entry name" value="adh_short_C2"/>
    <property type="match status" value="1"/>
</dbReference>
<dbReference type="PROSITE" id="PS00061">
    <property type="entry name" value="ADH_SHORT"/>
    <property type="match status" value="1"/>
</dbReference>
<dbReference type="PRINTS" id="PR00081">
    <property type="entry name" value="GDHRDH"/>
</dbReference>
<dbReference type="InterPro" id="IPR036291">
    <property type="entry name" value="NAD(P)-bd_dom_sf"/>
</dbReference>
<reference evidence="5 6" key="1">
    <citation type="submission" date="2014-03" db="EMBL/GenBank/DDBJ databases">
        <title>Whole genome sequence of Novosphingobium resinovorum KF1.</title>
        <authorList>
            <person name="Gan H.M."/>
            <person name="Gan H.Y."/>
            <person name="Chew T.H."/>
            <person name="Savka M.A."/>
        </authorList>
    </citation>
    <scope>NUCLEOTIDE SEQUENCE [LARGE SCALE GENOMIC DNA]</scope>
    <source>
        <strain evidence="5 6">KF1</strain>
    </source>
</reference>
<dbReference type="SUPFAM" id="SSF51735">
    <property type="entry name" value="NAD(P)-binding Rossmann-fold domains"/>
    <property type="match status" value="1"/>
</dbReference>
<dbReference type="PANTHER" id="PTHR42760:SF133">
    <property type="entry name" value="3-OXOACYL-[ACYL-CARRIER-PROTEIN] REDUCTASE"/>
    <property type="match status" value="1"/>
</dbReference>
<dbReference type="Proteomes" id="UP000024329">
    <property type="component" value="Unassembled WGS sequence"/>
</dbReference>
<protein>
    <submittedName>
        <fullName evidence="4 5">Dehydrogenase</fullName>
    </submittedName>
</protein>
<evidence type="ECO:0000313" key="5">
    <source>
        <dbReference type="EMBL" id="EZP81161.1"/>
    </source>
</evidence>
<geneLocation type="plasmid" evidence="4 7">
    <name>pSA1</name>
</geneLocation>
<dbReference type="KEGG" id="nre:BES08_24815"/>
<dbReference type="InterPro" id="IPR057326">
    <property type="entry name" value="KR_dom"/>
</dbReference>
<evidence type="ECO:0000259" key="3">
    <source>
        <dbReference type="SMART" id="SM00822"/>
    </source>
</evidence>
<organism evidence="5 6">
    <name type="scientific">Novosphingobium resinovorum</name>
    <dbReference type="NCBI Taxonomy" id="158500"/>
    <lineage>
        <taxon>Bacteria</taxon>
        <taxon>Pseudomonadati</taxon>
        <taxon>Pseudomonadota</taxon>
        <taxon>Alphaproteobacteria</taxon>
        <taxon>Sphingomonadales</taxon>
        <taxon>Sphingomonadaceae</taxon>
        <taxon>Novosphingobium</taxon>
    </lineage>
</organism>
<reference evidence="7" key="3">
    <citation type="journal article" date="2017" name="J. Biotechnol.">
        <title>Complete genome sequence of Novosphingobium resinovorum SA1, a versatile xenobiotic-degrading bacterium capable of utilizing sulfanilic acid.</title>
        <authorList>
            <person name="Hegedus B."/>
            <person name="Kos P.B."/>
            <person name="Balint B."/>
            <person name="Maroti G."/>
            <person name="Gan H.M."/>
            <person name="Perei K."/>
            <person name="Rakhely G."/>
        </authorList>
    </citation>
    <scope>NUCLEOTIDE SEQUENCE [LARGE SCALE GENOMIC DNA]</scope>
    <source>
        <strain evidence="7">SA1</strain>
    </source>
</reference>
<dbReference type="OrthoDB" id="5457012at2"/>
<dbReference type="GO" id="GO:0016616">
    <property type="term" value="F:oxidoreductase activity, acting on the CH-OH group of donors, NAD or NADP as acceptor"/>
    <property type="evidence" value="ECO:0007669"/>
    <property type="project" value="TreeGrafter"/>
</dbReference>
<keyword evidence="7" id="KW-1185">Reference proteome</keyword>
<evidence type="ECO:0000313" key="4">
    <source>
        <dbReference type="EMBL" id="AOR79961.1"/>
    </source>
</evidence>
<name>A0A031JTQ4_9SPHN</name>
<evidence type="ECO:0000256" key="2">
    <source>
        <dbReference type="ARBA" id="ARBA00023002"/>
    </source>
</evidence>
<evidence type="ECO:0000256" key="1">
    <source>
        <dbReference type="ARBA" id="ARBA00006484"/>
    </source>
</evidence>
<dbReference type="EMBL" id="CP017076">
    <property type="protein sequence ID" value="AOR79961.1"/>
    <property type="molecule type" value="Genomic_DNA"/>
</dbReference>